<dbReference type="InterPro" id="IPR011908">
    <property type="entry name" value="LipoPS_heptosylTferase-I"/>
</dbReference>
<dbReference type="GO" id="GO:0009244">
    <property type="term" value="P:lipopolysaccharide core region biosynthetic process"/>
    <property type="evidence" value="ECO:0007669"/>
    <property type="project" value="InterPro"/>
</dbReference>
<evidence type="ECO:0000256" key="4">
    <source>
        <dbReference type="ARBA" id="ARBA00022519"/>
    </source>
</evidence>
<keyword evidence="3" id="KW-1003">Cell membrane</keyword>
<evidence type="ECO:0000256" key="11">
    <source>
        <dbReference type="ARBA" id="ARBA00044190"/>
    </source>
</evidence>
<evidence type="ECO:0000256" key="6">
    <source>
        <dbReference type="ARBA" id="ARBA00022679"/>
    </source>
</evidence>
<organism evidence="14 15">
    <name type="scientific">Methylophaga thiooxydans</name>
    <dbReference type="NCBI Taxonomy" id="392484"/>
    <lineage>
        <taxon>Bacteria</taxon>
        <taxon>Pseudomonadati</taxon>
        <taxon>Pseudomonadota</taxon>
        <taxon>Gammaproteobacteria</taxon>
        <taxon>Thiotrichales</taxon>
        <taxon>Piscirickettsiaceae</taxon>
        <taxon>Methylophaga</taxon>
    </lineage>
</organism>
<evidence type="ECO:0000256" key="7">
    <source>
        <dbReference type="ARBA" id="ARBA00022985"/>
    </source>
</evidence>
<dbReference type="PANTHER" id="PTHR30160">
    <property type="entry name" value="TETRAACYLDISACCHARIDE 4'-KINASE-RELATED"/>
    <property type="match status" value="1"/>
</dbReference>
<dbReference type="Gene3D" id="3.40.50.2000">
    <property type="entry name" value="Glycogen Phosphorylase B"/>
    <property type="match status" value="2"/>
</dbReference>
<dbReference type="AlphaFoldDB" id="A0A0A0BJG0"/>
<comment type="catalytic activity">
    <reaction evidence="13">
        <text>an alpha-Kdo-(2-&gt;4)-alpha-Kdo-(2-&gt;6)-lipid A + ADP-L-glycero-beta-D-manno-heptose = an L-alpha-D-Hep-(1-&gt;5)-[alpha-Kdo-(2-&gt;4)]-alpha-Kdo-(2-&gt;6)-lipid A + ADP + H(+)</text>
        <dbReference type="Rhea" id="RHEA:74067"/>
        <dbReference type="ChEBI" id="CHEBI:15378"/>
        <dbReference type="ChEBI" id="CHEBI:61506"/>
        <dbReference type="ChEBI" id="CHEBI:176431"/>
        <dbReference type="ChEBI" id="CHEBI:193068"/>
        <dbReference type="ChEBI" id="CHEBI:456216"/>
        <dbReference type="EC" id="2.4.99.23"/>
    </reaction>
</comment>
<comment type="subcellular location">
    <subcellularLocation>
        <location evidence="1">Cell inner membrane</location>
        <topology evidence="1">Peripheral membrane protein</topology>
        <orientation evidence="1">Cytoplasmic side</orientation>
    </subcellularLocation>
</comment>
<dbReference type="InterPro" id="IPR002201">
    <property type="entry name" value="Glyco_trans_9"/>
</dbReference>
<dbReference type="GO" id="GO:0005886">
    <property type="term" value="C:plasma membrane"/>
    <property type="evidence" value="ECO:0007669"/>
    <property type="project" value="UniProtKB-SubCell"/>
</dbReference>
<dbReference type="NCBIfam" id="TIGR02193">
    <property type="entry name" value="heptsyl_trn_I"/>
    <property type="match status" value="1"/>
</dbReference>
<dbReference type="RefSeq" id="WP_036311688.1">
    <property type="nucleotide sequence ID" value="NZ_JRQD01000001.1"/>
</dbReference>
<evidence type="ECO:0000256" key="10">
    <source>
        <dbReference type="ARBA" id="ARBA00044041"/>
    </source>
</evidence>
<dbReference type="EC" id="2.4.99.23" evidence="10"/>
<comment type="pathway">
    <text evidence="2">Bacterial outer membrane biogenesis; LPS core biosynthesis.</text>
</comment>
<gene>
    <name evidence="14" type="ORF">LP43_0549</name>
</gene>
<dbReference type="GO" id="GO:0005829">
    <property type="term" value="C:cytosol"/>
    <property type="evidence" value="ECO:0007669"/>
    <property type="project" value="TreeGrafter"/>
</dbReference>
<comment type="similarity">
    <text evidence="9">Belongs to the glycosyltransferase 9 family.</text>
</comment>
<keyword evidence="6 14" id="KW-0808">Transferase</keyword>
<dbReference type="Proteomes" id="UP000029999">
    <property type="component" value="Unassembled WGS sequence"/>
</dbReference>
<dbReference type="Pfam" id="PF01075">
    <property type="entry name" value="Glyco_transf_9"/>
    <property type="match status" value="1"/>
</dbReference>
<reference evidence="14 15" key="1">
    <citation type="submission" date="2014-09" db="EMBL/GenBank/DDBJ databases">
        <authorList>
            <person name="Grob C."/>
            <person name="Taubert M."/>
            <person name="Howat A.M."/>
            <person name="Burns O.J."/>
            <person name="Dixon J.L."/>
            <person name="Chen Y."/>
            <person name="Murrell J.C."/>
        </authorList>
    </citation>
    <scope>NUCLEOTIDE SEQUENCE [LARGE SCALE GENOMIC DNA]</scope>
    <source>
        <strain evidence="14">L4</strain>
    </source>
</reference>
<dbReference type="PANTHER" id="PTHR30160:SF19">
    <property type="entry name" value="LIPOPOLYSACCHARIDE HEPTOSYLTRANSFERASE 1"/>
    <property type="match status" value="1"/>
</dbReference>
<dbReference type="STRING" id="392484.LP43_0549"/>
<evidence type="ECO:0000256" key="12">
    <source>
        <dbReference type="ARBA" id="ARBA00044330"/>
    </source>
</evidence>
<evidence type="ECO:0000256" key="8">
    <source>
        <dbReference type="ARBA" id="ARBA00023136"/>
    </source>
</evidence>
<evidence type="ECO:0000256" key="5">
    <source>
        <dbReference type="ARBA" id="ARBA00022676"/>
    </source>
</evidence>
<evidence type="ECO:0000313" key="15">
    <source>
        <dbReference type="Proteomes" id="UP000029999"/>
    </source>
</evidence>
<dbReference type="InterPro" id="IPR051199">
    <property type="entry name" value="LPS_LOS_Heptosyltrfase"/>
</dbReference>
<accession>A0A0A0BJG0</accession>
<dbReference type="EMBL" id="JRQD01000001">
    <property type="protein sequence ID" value="KGM08126.1"/>
    <property type="molecule type" value="Genomic_DNA"/>
</dbReference>
<name>A0A0A0BJG0_9GAMM</name>
<evidence type="ECO:0000256" key="13">
    <source>
        <dbReference type="ARBA" id="ARBA00049201"/>
    </source>
</evidence>
<keyword evidence="8" id="KW-0472">Membrane</keyword>
<evidence type="ECO:0000256" key="3">
    <source>
        <dbReference type="ARBA" id="ARBA00022475"/>
    </source>
</evidence>
<keyword evidence="5 14" id="KW-0328">Glycosyltransferase</keyword>
<dbReference type="SUPFAM" id="SSF53756">
    <property type="entry name" value="UDP-Glycosyltransferase/glycogen phosphorylase"/>
    <property type="match status" value="1"/>
</dbReference>
<sequence length="345" mass="38684">MRVLIIKLTSMGDLMHALPALTDAASVFPDIEFDWVVDKAFSAVPKWHPRIRKVITTSHRNWRQGWWKNIKNGEIATFYKGLNADDYDVVVDMQNNLKSAFVSLLRKGPVYGLDKYSCREKPAHLAYRHPINVNPNQHAVERMRQILAAALGYSVPNEHADYGVKLDHCQLPALDFALPKRYLMLVHNASWLTKLWPVKHWQALVLKAAEKGYGLLLPSGNEEEYQRAQQIASVSEHAHALPRLPLDNIVALMQGADAALCSDTGLAHMAAMLGKPAITIYGSTDTHLIGTFGDNQQHLITGMSCSPCYKRRCPLPEAVDGHPVCMADMEVNQVWHRLESVLQAQ</sequence>
<evidence type="ECO:0000256" key="9">
    <source>
        <dbReference type="ARBA" id="ARBA00043995"/>
    </source>
</evidence>
<keyword evidence="7" id="KW-0448">Lipopolysaccharide biosynthesis</keyword>
<dbReference type="GO" id="GO:0008713">
    <property type="term" value="F:ADP-heptose-lipopolysaccharide heptosyltransferase activity"/>
    <property type="evidence" value="ECO:0007669"/>
    <property type="project" value="TreeGrafter"/>
</dbReference>
<evidence type="ECO:0000256" key="2">
    <source>
        <dbReference type="ARBA" id="ARBA00004713"/>
    </source>
</evidence>
<dbReference type="CDD" id="cd03789">
    <property type="entry name" value="GT9_LPS_heptosyltransferase"/>
    <property type="match status" value="1"/>
</dbReference>
<evidence type="ECO:0000256" key="1">
    <source>
        <dbReference type="ARBA" id="ARBA00004515"/>
    </source>
</evidence>
<protein>
    <recommendedName>
        <fullName evidence="11">Lipopolysaccharide heptosyltransferase 1</fullName>
        <ecNumber evidence="10">2.4.99.23</ecNumber>
    </recommendedName>
    <alternativeName>
        <fullName evidence="12">ADP-heptose:lipopolysaccharide heptosyltransferase I</fullName>
    </alternativeName>
</protein>
<comment type="caution">
    <text evidence="14">The sequence shown here is derived from an EMBL/GenBank/DDBJ whole genome shotgun (WGS) entry which is preliminary data.</text>
</comment>
<evidence type="ECO:0000313" key="14">
    <source>
        <dbReference type="EMBL" id="KGM08126.1"/>
    </source>
</evidence>
<proteinExistence type="inferred from homology"/>
<keyword evidence="4" id="KW-0997">Cell inner membrane</keyword>